<organism evidence="12 13">
    <name type="scientific">Meloidogyne enterolobii</name>
    <name type="common">Root-knot nematode worm</name>
    <name type="synonym">Meloidogyne mayaguensis</name>
    <dbReference type="NCBI Taxonomy" id="390850"/>
    <lineage>
        <taxon>Eukaryota</taxon>
        <taxon>Metazoa</taxon>
        <taxon>Ecdysozoa</taxon>
        <taxon>Nematoda</taxon>
        <taxon>Chromadorea</taxon>
        <taxon>Rhabditida</taxon>
        <taxon>Tylenchina</taxon>
        <taxon>Tylenchomorpha</taxon>
        <taxon>Tylenchoidea</taxon>
        <taxon>Meloidogynidae</taxon>
        <taxon>Meloidogyninae</taxon>
        <taxon>Meloidogyne</taxon>
    </lineage>
</organism>
<evidence type="ECO:0000313" key="12">
    <source>
        <dbReference type="EMBL" id="CAD2181876.1"/>
    </source>
</evidence>
<dbReference type="GO" id="GO:0000981">
    <property type="term" value="F:DNA-binding transcription factor activity, RNA polymerase II-specific"/>
    <property type="evidence" value="ECO:0007669"/>
    <property type="project" value="TreeGrafter"/>
</dbReference>
<dbReference type="GO" id="GO:0045165">
    <property type="term" value="P:cell fate commitment"/>
    <property type="evidence" value="ECO:0007669"/>
    <property type="project" value="TreeGrafter"/>
</dbReference>
<name>A0A6V7W3X1_MELEN</name>
<dbReference type="EMBL" id="CAJEWN010000413">
    <property type="protein sequence ID" value="CAD2181876.1"/>
    <property type="molecule type" value="Genomic_DNA"/>
</dbReference>
<keyword evidence="6" id="KW-0804">Transcription</keyword>
<evidence type="ECO:0000259" key="11">
    <source>
        <dbReference type="PROSITE" id="PS50114"/>
    </source>
</evidence>
<evidence type="ECO:0000256" key="5">
    <source>
        <dbReference type="ARBA" id="ARBA00023015"/>
    </source>
</evidence>
<proteinExistence type="predicted"/>
<evidence type="ECO:0000256" key="2">
    <source>
        <dbReference type="ARBA" id="ARBA00022723"/>
    </source>
</evidence>
<dbReference type="Gene3D" id="3.30.50.10">
    <property type="entry name" value="Erythroid Transcription Factor GATA-1, subunit A"/>
    <property type="match status" value="2"/>
</dbReference>
<keyword evidence="7" id="KW-0539">Nucleus</keyword>
<dbReference type="PANTHER" id="PTHR10071">
    <property type="entry name" value="TRANSCRIPTION FACTOR GATA FAMILY MEMBER"/>
    <property type="match status" value="1"/>
</dbReference>
<evidence type="ECO:0000256" key="7">
    <source>
        <dbReference type="ARBA" id="ARBA00023242"/>
    </source>
</evidence>
<evidence type="ECO:0000256" key="8">
    <source>
        <dbReference type="PROSITE-ProRule" id="PRU00094"/>
    </source>
</evidence>
<dbReference type="InterPro" id="IPR000679">
    <property type="entry name" value="Znf_GATA"/>
</dbReference>
<feature type="domain" description="GATA-type" evidence="11">
    <location>
        <begin position="216"/>
        <end position="270"/>
    </location>
</feature>
<evidence type="ECO:0000313" key="13">
    <source>
        <dbReference type="Proteomes" id="UP000580250"/>
    </source>
</evidence>
<dbReference type="GO" id="GO:0000122">
    <property type="term" value="P:negative regulation of transcription by RNA polymerase II"/>
    <property type="evidence" value="ECO:0007669"/>
    <property type="project" value="TreeGrafter"/>
</dbReference>
<evidence type="ECO:0000256" key="10">
    <source>
        <dbReference type="SAM" id="SignalP"/>
    </source>
</evidence>
<dbReference type="InterPro" id="IPR039355">
    <property type="entry name" value="Transcription_factor_GATA"/>
</dbReference>
<dbReference type="CDD" id="cd00202">
    <property type="entry name" value="ZnF_GATA"/>
    <property type="match status" value="1"/>
</dbReference>
<accession>A0A6V7W3X1</accession>
<dbReference type="PROSITE" id="PS50114">
    <property type="entry name" value="GATA_ZN_FINGER_2"/>
    <property type="match status" value="2"/>
</dbReference>
<evidence type="ECO:0000256" key="9">
    <source>
        <dbReference type="SAM" id="Coils"/>
    </source>
</evidence>
<dbReference type="InterPro" id="IPR013088">
    <property type="entry name" value="Znf_NHR/GATA"/>
</dbReference>
<dbReference type="Proteomes" id="UP000580250">
    <property type="component" value="Unassembled WGS sequence"/>
</dbReference>
<keyword evidence="5" id="KW-0805">Transcription regulation</keyword>
<feature type="coiled-coil region" evidence="9">
    <location>
        <begin position="142"/>
        <end position="170"/>
    </location>
</feature>
<evidence type="ECO:0000256" key="4">
    <source>
        <dbReference type="ARBA" id="ARBA00022833"/>
    </source>
</evidence>
<evidence type="ECO:0000256" key="6">
    <source>
        <dbReference type="ARBA" id="ARBA00023163"/>
    </source>
</evidence>
<feature type="chain" id="PRO_5028094191" description="GATA-type domain-containing protein" evidence="10">
    <location>
        <begin position="23"/>
        <end position="313"/>
    </location>
</feature>
<dbReference type="SUPFAM" id="SSF57716">
    <property type="entry name" value="Glucocorticoid receptor-like (DNA-binding domain)"/>
    <property type="match status" value="2"/>
</dbReference>
<dbReference type="GO" id="GO:0045944">
    <property type="term" value="P:positive regulation of transcription by RNA polymerase II"/>
    <property type="evidence" value="ECO:0007669"/>
    <property type="project" value="TreeGrafter"/>
</dbReference>
<keyword evidence="4" id="KW-0862">Zinc</keyword>
<comment type="subcellular location">
    <subcellularLocation>
        <location evidence="1">Nucleus</location>
    </subcellularLocation>
</comment>
<feature type="domain" description="GATA-type" evidence="11">
    <location>
        <begin position="266"/>
        <end position="298"/>
    </location>
</feature>
<dbReference type="GO" id="GO:0005634">
    <property type="term" value="C:nucleus"/>
    <property type="evidence" value="ECO:0007669"/>
    <property type="project" value="UniProtKB-SubCell"/>
</dbReference>
<protein>
    <recommendedName>
        <fullName evidence="11">GATA-type domain-containing protein</fullName>
    </recommendedName>
</protein>
<keyword evidence="10" id="KW-0732">Signal</keyword>
<keyword evidence="3 8" id="KW-0863">Zinc-finger</keyword>
<comment type="caution">
    <text evidence="12">The sequence shown here is derived from an EMBL/GenBank/DDBJ whole genome shotgun (WGS) entry which is preliminary data.</text>
</comment>
<sequence length="313" mass="37481">MNKFIIILLSYLLVLLNIQVNGRMVEVGLKIKEDWKEKREFIYLKNIQIKERFVLIMNVKQKSRIVDYIYKNTGSFCKLEVNPVEKVFVAKLNQSSKFSCQLKMRILIEIANNEIVKKFLKNLGKQIRLNNNFITNNNYYETSILEESLVELNINKKELLKENIKSYKNKLLSSYWTEINLIGYKIELLEKQKVDYRKEFNNRIIYIGNKIDGIIEVNKRKCFNCRVTQTKQWFNLLKEHYLCKQCGEYKIIYGKFRSKELWFKTAKDDRKCFICGAKQTIQWRRHSETGKYLCNACGCKQRKEVTKKRKPKI</sequence>
<keyword evidence="9" id="KW-0175">Coiled coil</keyword>
<evidence type="ECO:0000256" key="3">
    <source>
        <dbReference type="ARBA" id="ARBA00022771"/>
    </source>
</evidence>
<dbReference type="PROSITE" id="PS00344">
    <property type="entry name" value="GATA_ZN_FINGER_1"/>
    <property type="match status" value="1"/>
</dbReference>
<dbReference type="GO" id="GO:0008270">
    <property type="term" value="F:zinc ion binding"/>
    <property type="evidence" value="ECO:0007669"/>
    <property type="project" value="UniProtKB-KW"/>
</dbReference>
<dbReference type="Pfam" id="PF00320">
    <property type="entry name" value="GATA"/>
    <property type="match status" value="1"/>
</dbReference>
<gene>
    <name evidence="12" type="ORF">MENT_LOCUS34051</name>
</gene>
<dbReference type="AlphaFoldDB" id="A0A6V7W3X1"/>
<dbReference type="GO" id="GO:0000978">
    <property type="term" value="F:RNA polymerase II cis-regulatory region sequence-specific DNA binding"/>
    <property type="evidence" value="ECO:0007669"/>
    <property type="project" value="TreeGrafter"/>
</dbReference>
<dbReference type="OrthoDB" id="2162994at2759"/>
<feature type="signal peptide" evidence="10">
    <location>
        <begin position="1"/>
        <end position="22"/>
    </location>
</feature>
<dbReference type="SMART" id="SM00401">
    <property type="entry name" value="ZnF_GATA"/>
    <property type="match status" value="1"/>
</dbReference>
<keyword evidence="2" id="KW-0479">Metal-binding</keyword>
<reference evidence="12 13" key="1">
    <citation type="submission" date="2020-08" db="EMBL/GenBank/DDBJ databases">
        <authorList>
            <person name="Koutsovoulos G."/>
            <person name="Danchin GJ E."/>
        </authorList>
    </citation>
    <scope>NUCLEOTIDE SEQUENCE [LARGE SCALE GENOMIC DNA]</scope>
</reference>
<evidence type="ECO:0000256" key="1">
    <source>
        <dbReference type="ARBA" id="ARBA00004123"/>
    </source>
</evidence>
<dbReference type="PANTHER" id="PTHR10071:SF281">
    <property type="entry name" value="BOX A-BINDING FACTOR-RELATED"/>
    <property type="match status" value="1"/>
</dbReference>